<dbReference type="Pfam" id="PF06114">
    <property type="entry name" value="Peptidase_M78"/>
    <property type="match status" value="1"/>
</dbReference>
<dbReference type="PANTHER" id="PTHR43236">
    <property type="entry name" value="ANTITOXIN HIGA1"/>
    <property type="match status" value="1"/>
</dbReference>
<dbReference type="InterPro" id="IPR052345">
    <property type="entry name" value="Rad_response_metalloprotease"/>
</dbReference>
<dbReference type="InterPro" id="IPR010359">
    <property type="entry name" value="IrrE_HExxH"/>
</dbReference>
<dbReference type="Gene3D" id="1.10.260.40">
    <property type="entry name" value="lambda repressor-like DNA-binding domains"/>
    <property type="match status" value="1"/>
</dbReference>
<dbReference type="Proteomes" id="UP000006053">
    <property type="component" value="Chromosome"/>
</dbReference>
<sequence length="388" mass="45173">MIMDNFNPSRLNEARLYRKMTIEELANNVGVKKQAISQFENGKNSPEFDTLRSISSVLNFPIRFFIEDSDSNILVGNTYFRAPFSSNKKDLNSQRIKARYVAYIQSCLSEYVDFPPLNLPRFDDIDNIEQIANQARDFWGLGREPISDMVALLERNGVIVSEFSTEGKTIDAFYQYGEVFGQEYYCVVLGTDKLTFTRRQFSAAHELAHILLHERNNDIDELDRVEFRKREDEANKFASAFLLPKEAFIRDVQPYANKLNYYIELKRKWKVSISAMIIRAFDLEVISSNQYQYLMRQMSRNDWRSQEPLDDYMAVKGPKALKQAINMLILNDYLTPKQMFQLFAKYKTSLPKDVIDEVLCLEPDTLPDEPDENLEGKIITLVPRMNLS</sequence>
<evidence type="ECO:0000259" key="2">
    <source>
        <dbReference type="PROSITE" id="PS50943"/>
    </source>
</evidence>
<dbReference type="CDD" id="cd00093">
    <property type="entry name" value="HTH_XRE"/>
    <property type="match status" value="1"/>
</dbReference>
<evidence type="ECO:0000256" key="1">
    <source>
        <dbReference type="ARBA" id="ARBA00007227"/>
    </source>
</evidence>
<name>I4A4X0_DESDJ</name>
<organism evidence="3 4">
    <name type="scientific">Desulfitobacterium dehalogenans (strain ATCC 51507 / DSM 9161 / JW/IU-DC1)</name>
    <dbReference type="NCBI Taxonomy" id="756499"/>
    <lineage>
        <taxon>Bacteria</taxon>
        <taxon>Bacillati</taxon>
        <taxon>Bacillota</taxon>
        <taxon>Clostridia</taxon>
        <taxon>Eubacteriales</taxon>
        <taxon>Desulfitobacteriaceae</taxon>
        <taxon>Desulfitobacterium</taxon>
    </lineage>
</organism>
<keyword evidence="4" id="KW-1185">Reference proteome</keyword>
<dbReference type="Gene3D" id="1.10.10.2910">
    <property type="match status" value="1"/>
</dbReference>
<dbReference type="InterPro" id="IPR010982">
    <property type="entry name" value="Lambda_DNA-bd_dom_sf"/>
</dbReference>
<feature type="domain" description="HTH cro/C1-type" evidence="2">
    <location>
        <begin position="11"/>
        <end position="65"/>
    </location>
</feature>
<evidence type="ECO:0000313" key="3">
    <source>
        <dbReference type="EMBL" id="AFL99004.1"/>
    </source>
</evidence>
<dbReference type="KEGG" id="ddh:Desde_0546"/>
<dbReference type="GO" id="GO:0003677">
    <property type="term" value="F:DNA binding"/>
    <property type="evidence" value="ECO:0007669"/>
    <property type="project" value="InterPro"/>
</dbReference>
<comment type="similarity">
    <text evidence="1">Belongs to the short-chain fatty acyl-CoA assimilation regulator (ScfR) family.</text>
</comment>
<dbReference type="HOGENOM" id="CLU_053651_1_1_9"/>
<dbReference type="AlphaFoldDB" id="I4A4X0"/>
<protein>
    <submittedName>
        <fullName evidence="3">Putative Zn peptidase</fullName>
    </submittedName>
</protein>
<dbReference type="eggNOG" id="COG1396">
    <property type="taxonomic scope" value="Bacteria"/>
</dbReference>
<dbReference type="PROSITE" id="PS50943">
    <property type="entry name" value="HTH_CROC1"/>
    <property type="match status" value="1"/>
</dbReference>
<accession>I4A4X0</accession>
<dbReference type="Pfam" id="PF01381">
    <property type="entry name" value="HTH_3"/>
    <property type="match status" value="1"/>
</dbReference>
<dbReference type="SMART" id="SM00530">
    <property type="entry name" value="HTH_XRE"/>
    <property type="match status" value="1"/>
</dbReference>
<dbReference type="EMBL" id="CP003348">
    <property type="protein sequence ID" value="AFL99004.1"/>
    <property type="molecule type" value="Genomic_DNA"/>
</dbReference>
<reference evidence="3 4" key="2">
    <citation type="journal article" date="2015" name="J. Bacteriol.">
        <title>Genomic, proteomic, and biochemical analysis of the organohalide respiratory pathway in Desulfitobacterium dehalogenans.</title>
        <authorList>
            <person name="Kruse T."/>
            <person name="van de Pas B.A."/>
            <person name="Atteia A."/>
            <person name="Krab K."/>
            <person name="Hagen W.R."/>
            <person name="Goodwin L."/>
            <person name="Chain P."/>
            <person name="Boeren S."/>
            <person name="Maphosa F."/>
            <person name="Schraa G."/>
            <person name="de Vos W.M."/>
            <person name="van der Oost J."/>
            <person name="Smidt H."/>
            <person name="Stams A.J."/>
        </authorList>
    </citation>
    <scope>NUCLEOTIDE SEQUENCE [LARGE SCALE GENOMIC DNA]</scope>
    <source>
        <strain evidence="4">ATCC 51507 / DSM 9161 / JW/IU-DC1</strain>
    </source>
</reference>
<dbReference type="InterPro" id="IPR001387">
    <property type="entry name" value="Cro/C1-type_HTH"/>
</dbReference>
<dbReference type="SUPFAM" id="SSF47413">
    <property type="entry name" value="lambda repressor-like DNA-binding domains"/>
    <property type="match status" value="1"/>
</dbReference>
<dbReference type="STRING" id="756499.Desde_0546"/>
<proteinExistence type="inferred from homology"/>
<evidence type="ECO:0000313" key="4">
    <source>
        <dbReference type="Proteomes" id="UP000006053"/>
    </source>
</evidence>
<reference evidence="4" key="1">
    <citation type="submission" date="2012-06" db="EMBL/GenBank/DDBJ databases">
        <title>Complete sequence of Desulfitobacterium dehalogenans ATCC 51507.</title>
        <authorList>
            <person name="Lucas S."/>
            <person name="Han J."/>
            <person name="Lapidus A."/>
            <person name="Cheng J.-F."/>
            <person name="Goodwin L."/>
            <person name="Pitluck S."/>
            <person name="Peters L."/>
            <person name="Ovchinnikova G."/>
            <person name="Teshima H."/>
            <person name="Detter J.C."/>
            <person name="Han C."/>
            <person name="Tapia R."/>
            <person name="Land M."/>
            <person name="Hauser L."/>
            <person name="Kyrpides N."/>
            <person name="Ivanova N."/>
            <person name="Pagani I."/>
            <person name="Kruse T."/>
            <person name="de Vos W.M."/>
            <person name="Smidt H."/>
            <person name="Woyke T."/>
        </authorList>
    </citation>
    <scope>NUCLEOTIDE SEQUENCE [LARGE SCALE GENOMIC DNA]</scope>
    <source>
        <strain evidence="4">ATCC 51507 / DSM 9161 / JW/IU-DC1</strain>
    </source>
</reference>
<dbReference type="PANTHER" id="PTHR43236:SF1">
    <property type="entry name" value="BLL7220 PROTEIN"/>
    <property type="match status" value="1"/>
</dbReference>
<gene>
    <name evidence="3" type="ordered locus">Desde_0546</name>
</gene>